<dbReference type="AlphaFoldDB" id="A0A915DFS7"/>
<evidence type="ECO:0000256" key="3">
    <source>
        <dbReference type="ARBA" id="ARBA00022574"/>
    </source>
</evidence>
<feature type="domain" description="U3 small nucleolar RNA-associated protein 15 C-terminal" evidence="6">
    <location>
        <begin position="4"/>
        <end position="129"/>
    </location>
</feature>
<dbReference type="WBParaSite" id="jg19089">
    <property type="protein sequence ID" value="jg19089"/>
    <property type="gene ID" value="jg19089"/>
</dbReference>
<protein>
    <submittedName>
        <fullName evidence="8">U3 small nucleolar RNA-associated protein 15 C-terminal domain-containing protein</fullName>
    </submittedName>
</protein>
<dbReference type="GO" id="GO:0006364">
    <property type="term" value="P:rRNA processing"/>
    <property type="evidence" value="ECO:0007669"/>
    <property type="project" value="UniProtKB-KW"/>
</dbReference>
<keyword evidence="3" id="KW-0853">WD repeat</keyword>
<reference evidence="8" key="1">
    <citation type="submission" date="2022-11" db="UniProtKB">
        <authorList>
            <consortium name="WormBaseParasite"/>
        </authorList>
    </citation>
    <scope>IDENTIFICATION</scope>
</reference>
<dbReference type="PANTHER" id="PTHR19924">
    <property type="entry name" value="UTP15 U3 SMALL NUCLEOLAR RNA-ASSOCIATED PROTEIN 15 FAMILY MEMBER"/>
    <property type="match status" value="1"/>
</dbReference>
<dbReference type="PANTHER" id="PTHR19924:SF26">
    <property type="entry name" value="U3 SMALL NUCLEOLAR RNA-ASSOCIATED PROTEIN 15 HOMOLOG"/>
    <property type="match status" value="1"/>
</dbReference>
<comment type="subcellular location">
    <subcellularLocation>
        <location evidence="1">Nucleus</location>
    </subcellularLocation>
</comment>
<proteinExistence type="predicted"/>
<dbReference type="Proteomes" id="UP000887574">
    <property type="component" value="Unplaced"/>
</dbReference>
<keyword evidence="2" id="KW-0698">rRNA processing</keyword>
<dbReference type="Pfam" id="PF09384">
    <property type="entry name" value="UTP15_C"/>
    <property type="match status" value="1"/>
</dbReference>
<evidence type="ECO:0000256" key="1">
    <source>
        <dbReference type="ARBA" id="ARBA00004123"/>
    </source>
</evidence>
<evidence type="ECO:0000313" key="7">
    <source>
        <dbReference type="Proteomes" id="UP000887574"/>
    </source>
</evidence>
<name>A0A915DFS7_9BILA</name>
<evidence type="ECO:0000256" key="4">
    <source>
        <dbReference type="ARBA" id="ARBA00022737"/>
    </source>
</evidence>
<dbReference type="InterPro" id="IPR018983">
    <property type="entry name" value="U3_snoRNA-assocProt_15_C"/>
</dbReference>
<accession>A0A915DFS7</accession>
<keyword evidence="7" id="KW-1185">Reference proteome</keyword>
<evidence type="ECO:0000313" key="8">
    <source>
        <dbReference type="WBParaSite" id="jg19089"/>
    </source>
</evidence>
<evidence type="ECO:0000259" key="6">
    <source>
        <dbReference type="Pfam" id="PF09384"/>
    </source>
</evidence>
<dbReference type="GO" id="GO:0005730">
    <property type="term" value="C:nucleolus"/>
    <property type="evidence" value="ECO:0007669"/>
    <property type="project" value="InterPro"/>
</dbReference>
<dbReference type="GO" id="GO:0045943">
    <property type="term" value="P:positive regulation of transcription by RNA polymerase I"/>
    <property type="evidence" value="ECO:0007669"/>
    <property type="project" value="TreeGrafter"/>
</dbReference>
<sequence>MNLGALDHLLKLKRYRELVSTMMSTELPCKNSEMVVSVFQQLRIRQKLHLALSGHSEEELLPLIDFLRLNLFQSAYFDVLYEVVNIFFTVYAEESVSVKVLQSFEALQDEIANEIQLQKQMCKALGVLSTCRSK</sequence>
<organism evidence="7 8">
    <name type="scientific">Ditylenchus dipsaci</name>
    <dbReference type="NCBI Taxonomy" id="166011"/>
    <lineage>
        <taxon>Eukaryota</taxon>
        <taxon>Metazoa</taxon>
        <taxon>Ecdysozoa</taxon>
        <taxon>Nematoda</taxon>
        <taxon>Chromadorea</taxon>
        <taxon>Rhabditida</taxon>
        <taxon>Tylenchina</taxon>
        <taxon>Tylenchomorpha</taxon>
        <taxon>Sphaerularioidea</taxon>
        <taxon>Anguinidae</taxon>
        <taxon>Anguininae</taxon>
        <taxon>Ditylenchus</taxon>
    </lineage>
</organism>
<keyword evidence="4" id="KW-0677">Repeat</keyword>
<keyword evidence="5" id="KW-0539">Nucleus</keyword>
<evidence type="ECO:0000256" key="5">
    <source>
        <dbReference type="ARBA" id="ARBA00023242"/>
    </source>
</evidence>
<evidence type="ECO:0000256" key="2">
    <source>
        <dbReference type="ARBA" id="ARBA00022552"/>
    </source>
</evidence>